<keyword evidence="1" id="KW-0812">Transmembrane</keyword>
<evidence type="ECO:0000259" key="2">
    <source>
        <dbReference type="PROSITE" id="PS50943"/>
    </source>
</evidence>
<keyword evidence="1" id="KW-0472">Membrane</keyword>
<dbReference type="Proteomes" id="UP000294289">
    <property type="component" value="Chromosome"/>
</dbReference>
<feature type="domain" description="HTH cro/C1-type" evidence="2">
    <location>
        <begin position="19"/>
        <end position="48"/>
    </location>
</feature>
<dbReference type="Gene3D" id="1.10.260.40">
    <property type="entry name" value="lambda repressor-like DNA-binding domains"/>
    <property type="match status" value="1"/>
</dbReference>
<name>A0A803FU66_9GAMM</name>
<organism evidence="3 4">
    <name type="scientific">Candidatus Erwinia haradaeae</name>
    <dbReference type="NCBI Taxonomy" id="1922217"/>
    <lineage>
        <taxon>Bacteria</taxon>
        <taxon>Pseudomonadati</taxon>
        <taxon>Pseudomonadota</taxon>
        <taxon>Gammaproteobacteria</taxon>
        <taxon>Enterobacterales</taxon>
        <taxon>Erwiniaceae</taxon>
        <taxon>Erwinia</taxon>
    </lineage>
</organism>
<accession>A0A803FU66</accession>
<dbReference type="InterPro" id="IPR050400">
    <property type="entry name" value="Bact_Cytoskel_RodZ"/>
</dbReference>
<keyword evidence="1" id="KW-1133">Transmembrane helix</keyword>
<dbReference type="Pfam" id="PF13413">
    <property type="entry name" value="HTH_25"/>
    <property type="match status" value="1"/>
</dbReference>
<evidence type="ECO:0000313" key="3">
    <source>
        <dbReference type="EMBL" id="VFP88520.1"/>
    </source>
</evidence>
<dbReference type="EMBL" id="LR217737">
    <property type="protein sequence ID" value="VFP88520.1"/>
    <property type="molecule type" value="Genomic_DNA"/>
</dbReference>
<dbReference type="OrthoDB" id="9790252at2"/>
<dbReference type="CDD" id="cd00093">
    <property type="entry name" value="HTH_XRE"/>
    <property type="match status" value="1"/>
</dbReference>
<proteinExistence type="predicted"/>
<feature type="transmembrane region" description="Helical" evidence="1">
    <location>
        <begin position="112"/>
        <end position="133"/>
    </location>
</feature>
<evidence type="ECO:0000313" key="4">
    <source>
        <dbReference type="Proteomes" id="UP000294289"/>
    </source>
</evidence>
<dbReference type="InterPro" id="IPR001387">
    <property type="entry name" value="Cro/C1-type_HTH"/>
</dbReference>
<reference evidence="3 4" key="1">
    <citation type="submission" date="2019-02" db="EMBL/GenBank/DDBJ databases">
        <authorList>
            <person name="Manzano-Marin A."/>
            <person name="Manzano-Marin A."/>
        </authorList>
    </citation>
    <scope>NUCLEOTIDE SEQUENCE [LARGE SCALE GENOMIC DNA]</scope>
    <source>
        <strain evidence="3 4">ErCipiceae</strain>
    </source>
</reference>
<dbReference type="GO" id="GO:0003677">
    <property type="term" value="F:DNA binding"/>
    <property type="evidence" value="ECO:0007669"/>
    <property type="project" value="InterPro"/>
</dbReference>
<dbReference type="PANTHER" id="PTHR34475:SF1">
    <property type="entry name" value="CYTOSKELETON PROTEIN RODZ"/>
    <property type="match status" value="1"/>
</dbReference>
<sequence>MTIEAIPDKYHITLTGERLRNARENMGLTQQHIAERLCLRVSIIRDIEDNTVSSSLASTFLRGYIRSYARLVEIPEEELITLMEQQTPVNDAKIENMKSYSLGQKKTKRDKLLILVTWLILIFIMTLTIIWWWKNYTTTQDHLISIKNSHTVFTGENYS</sequence>
<protein>
    <submittedName>
        <fullName evidence="3">Cytoskeleton protein RodZ, partial</fullName>
    </submittedName>
</protein>
<dbReference type="InterPro" id="IPR010982">
    <property type="entry name" value="Lambda_DNA-bd_dom_sf"/>
</dbReference>
<dbReference type="RefSeq" id="WP_157991131.1">
    <property type="nucleotide sequence ID" value="NZ_LR217737.1"/>
</dbReference>
<dbReference type="SUPFAM" id="SSF47413">
    <property type="entry name" value="lambda repressor-like DNA-binding domains"/>
    <property type="match status" value="1"/>
</dbReference>
<dbReference type="PROSITE" id="PS50943">
    <property type="entry name" value="HTH_CROC1"/>
    <property type="match status" value="1"/>
</dbReference>
<dbReference type="NCBIfam" id="NF008109">
    <property type="entry name" value="PRK10856.1"/>
    <property type="match status" value="1"/>
</dbReference>
<dbReference type="PANTHER" id="PTHR34475">
    <property type="match status" value="1"/>
</dbReference>
<gene>
    <name evidence="3" type="primary">rodZ</name>
    <name evidence="3" type="ORF">ERCIPICE3303_497</name>
</gene>
<dbReference type="AlphaFoldDB" id="A0A803FU66"/>
<evidence type="ECO:0000256" key="1">
    <source>
        <dbReference type="SAM" id="Phobius"/>
    </source>
</evidence>